<proteinExistence type="predicted"/>
<keyword evidence="3" id="KW-0862">Zinc</keyword>
<reference evidence="6 7" key="1">
    <citation type="journal article" date="2023" name="Plants (Basel)">
        <title>Bridging the Gap: Combining Genomics and Transcriptomics Approaches to Understand Stylosanthes scabra, an Orphan Legume from the Brazilian Caatinga.</title>
        <authorList>
            <person name="Ferreira-Neto J.R.C."/>
            <person name="da Silva M.D."/>
            <person name="Binneck E."/>
            <person name="de Melo N.F."/>
            <person name="da Silva R.H."/>
            <person name="de Melo A.L.T.M."/>
            <person name="Pandolfi V."/>
            <person name="Bustamante F.O."/>
            <person name="Brasileiro-Vidal A.C."/>
            <person name="Benko-Iseppon A.M."/>
        </authorList>
    </citation>
    <scope>NUCLEOTIDE SEQUENCE [LARGE SCALE GENOMIC DNA]</scope>
    <source>
        <tissue evidence="6">Leaves</tissue>
    </source>
</reference>
<evidence type="ECO:0000313" key="7">
    <source>
        <dbReference type="Proteomes" id="UP001341840"/>
    </source>
</evidence>
<dbReference type="PANTHER" id="PTHR33680:SF1">
    <property type="entry name" value="OS05G0489500 PROTEIN"/>
    <property type="match status" value="1"/>
</dbReference>
<accession>A0ABU6RXU9</accession>
<organism evidence="6 7">
    <name type="scientific">Stylosanthes scabra</name>
    <dbReference type="NCBI Taxonomy" id="79078"/>
    <lineage>
        <taxon>Eukaryota</taxon>
        <taxon>Viridiplantae</taxon>
        <taxon>Streptophyta</taxon>
        <taxon>Embryophyta</taxon>
        <taxon>Tracheophyta</taxon>
        <taxon>Spermatophyta</taxon>
        <taxon>Magnoliopsida</taxon>
        <taxon>eudicotyledons</taxon>
        <taxon>Gunneridae</taxon>
        <taxon>Pentapetalae</taxon>
        <taxon>rosids</taxon>
        <taxon>fabids</taxon>
        <taxon>Fabales</taxon>
        <taxon>Fabaceae</taxon>
        <taxon>Papilionoideae</taxon>
        <taxon>50 kb inversion clade</taxon>
        <taxon>dalbergioids sensu lato</taxon>
        <taxon>Dalbergieae</taxon>
        <taxon>Pterocarpus clade</taxon>
        <taxon>Stylosanthes</taxon>
    </lineage>
</organism>
<feature type="non-terminal residue" evidence="6">
    <location>
        <position position="165"/>
    </location>
</feature>
<keyword evidence="1" id="KW-0479">Metal-binding</keyword>
<feature type="domain" description="GRF-type" evidence="5">
    <location>
        <begin position="92"/>
        <end position="135"/>
    </location>
</feature>
<protein>
    <recommendedName>
        <fullName evidence="5">GRF-type domain-containing protein</fullName>
    </recommendedName>
</protein>
<comment type="caution">
    <text evidence="6">The sequence shown here is derived from an EMBL/GenBank/DDBJ whole genome shotgun (WGS) entry which is preliminary data.</text>
</comment>
<evidence type="ECO:0000313" key="6">
    <source>
        <dbReference type="EMBL" id="MED6128882.1"/>
    </source>
</evidence>
<dbReference type="PANTHER" id="PTHR33680">
    <property type="entry name" value="OS07G0190500 PROTEIN"/>
    <property type="match status" value="1"/>
</dbReference>
<evidence type="ECO:0000256" key="1">
    <source>
        <dbReference type="ARBA" id="ARBA00022723"/>
    </source>
</evidence>
<keyword evidence="2 4" id="KW-0863">Zinc-finger</keyword>
<name>A0ABU6RXU9_9FABA</name>
<keyword evidence="7" id="KW-1185">Reference proteome</keyword>
<dbReference type="InterPro" id="IPR010666">
    <property type="entry name" value="Znf_GRF"/>
</dbReference>
<dbReference type="Pfam" id="PF06839">
    <property type="entry name" value="Zn_ribbon_GRF"/>
    <property type="match status" value="1"/>
</dbReference>
<evidence type="ECO:0000256" key="3">
    <source>
        <dbReference type="ARBA" id="ARBA00022833"/>
    </source>
</evidence>
<sequence>MCTKSLPGVKGCKLKGLISPSPFTYTHRFEALQRPLGFSSCDQENQKEDIAMEDKVCASIGDQSWSGTVGSGRGSDGGASNRRKKKFAAPRCNCGAYAILFQSSTSSNPDRLFFGCSNFKTSTLHCKYFVWLDEYVDAYPVNEATDAPKSFRKYGRPPASIPDRI</sequence>
<dbReference type="Proteomes" id="UP001341840">
    <property type="component" value="Unassembled WGS sequence"/>
</dbReference>
<gene>
    <name evidence="6" type="ORF">PIB30_102424</name>
</gene>
<dbReference type="EMBL" id="JASCZI010033362">
    <property type="protein sequence ID" value="MED6128882.1"/>
    <property type="molecule type" value="Genomic_DNA"/>
</dbReference>
<evidence type="ECO:0000256" key="2">
    <source>
        <dbReference type="ARBA" id="ARBA00022771"/>
    </source>
</evidence>
<evidence type="ECO:0000259" key="5">
    <source>
        <dbReference type="PROSITE" id="PS51999"/>
    </source>
</evidence>
<dbReference type="PROSITE" id="PS51999">
    <property type="entry name" value="ZF_GRF"/>
    <property type="match status" value="1"/>
</dbReference>
<evidence type="ECO:0000256" key="4">
    <source>
        <dbReference type="PROSITE-ProRule" id="PRU01343"/>
    </source>
</evidence>